<feature type="chain" id="PRO_5015095493" evidence="5">
    <location>
        <begin position="18"/>
        <end position="665"/>
    </location>
</feature>
<feature type="glycosylation site" description="N-linked (GlcNAc...) asparagine" evidence="10 12">
    <location>
        <position position="512"/>
    </location>
</feature>
<dbReference type="InterPro" id="IPR023296">
    <property type="entry name" value="Glyco_hydro_beta-prop_sf"/>
</dbReference>
<evidence type="ECO:0000256" key="2">
    <source>
        <dbReference type="ARBA" id="ARBA00022801"/>
    </source>
</evidence>
<dbReference type="PDB" id="5FMB">
    <property type="method" value="X-ray"/>
    <property type="resolution" value="1.91 A"/>
    <property type="chains" value="A/B=1-665"/>
</dbReference>
<evidence type="ECO:0007829" key="12">
    <source>
        <dbReference type="PDB" id="5FK8"/>
    </source>
</evidence>
<dbReference type="PDB" id="5FKB">
    <property type="method" value="X-ray"/>
    <property type="resolution" value="1.78 A"/>
    <property type="chains" value="A/B=3-665"/>
</dbReference>
<dbReference type="PDB" id="6S82">
    <property type="method" value="X-ray"/>
    <property type="resolution" value="1.85 A"/>
    <property type="chains" value="A/B=1-665"/>
</dbReference>
<name>J7HDY4_PHARH</name>
<reference evidence="15 16" key="3">
    <citation type="journal article" date="2018" name="ChemCatChem">
        <title>Fructosylation of Hydroxytyrosol by the beta-Fructofuranosidase from Xanthophyllomyces dendrorhous: Insights into the Molecular Basis of the Enzyme Specificity.</title>
        <authorList>
            <person name="Ramirez-Escudero M."/>
            <person name="Poveda a."/>
            <person name="Ballesteros A.O."/>
            <person name="Plou F.J."/>
        </authorList>
    </citation>
    <scope>X-RAY CRYSTALLOGRAPHY (1.70 ANGSTROMS) IN COMPLEX WITH BETA-D-FRUCTOSE</scope>
    <scope>GLYCOSYLATION AT ASN-52; ASN-125; ASN-215; ASN-242; ASN-319; ASN-357; ASN-444; ASN-471; ASN-483; ASN-539; ASN-555 AND ASN-644</scope>
    <scope>DISULFIDE BONDS</scope>
</reference>
<evidence type="ECO:0000259" key="7">
    <source>
        <dbReference type="Pfam" id="PF08244"/>
    </source>
</evidence>
<feature type="glycosylation site" description="N-linked (GlcNAc...) asparagine" evidence="9 10">
    <location>
        <position position="52"/>
    </location>
</feature>
<dbReference type="CDD" id="cd18621">
    <property type="entry name" value="GH32_XdINV-like"/>
    <property type="match status" value="1"/>
</dbReference>
<feature type="glycosylation site" description="N-linked (GlcNAc...) asparagine" evidence="19">
    <location>
        <position position="576"/>
    </location>
</feature>
<keyword evidence="3 4" id="KW-0326">Glycosidase</keyword>
<dbReference type="SUPFAM" id="SSF75005">
    <property type="entry name" value="Arabinanase/levansucrase/invertase"/>
    <property type="match status" value="1"/>
</dbReference>
<comment type="similarity">
    <text evidence="1 4">Belongs to the glycosyl hydrolase 32 family.</text>
</comment>
<feature type="binding site" evidence="13 14">
    <location>
        <position position="221"/>
    </location>
    <ligand>
        <name>beta-D-fructose</name>
        <dbReference type="ChEBI" id="CHEBI:28645"/>
    </ligand>
</feature>
<feature type="binding site" evidence="13 14">
    <location>
        <position position="146"/>
    </location>
    <ligand>
        <name>beta-D-fructose</name>
        <dbReference type="ChEBI" id="CHEBI:28645"/>
    </ligand>
</feature>
<protein>
    <submittedName>
        <fullName evidence="8">Beta-fructofuranosidase</fullName>
    </submittedName>
</protein>
<dbReference type="PDBsum" id="5FIX"/>
<evidence type="ECO:0007829" key="9">
    <source>
        <dbReference type="PDB" id="5ANN"/>
    </source>
</evidence>
<proteinExistence type="evidence at protein level"/>
<feature type="glycosylation site" description="N-linked (GlcNAc...) asparagine" evidence="10 12">
    <location>
        <position position="606"/>
    </location>
</feature>
<dbReference type="PDBsum" id="5FMD"/>
<dbReference type="PDBsum" id="5FKC"/>
<evidence type="ECO:0000256" key="1">
    <source>
        <dbReference type="ARBA" id="ARBA00009902"/>
    </source>
</evidence>
<dbReference type="EMBL" id="JX235361">
    <property type="protein sequence ID" value="AFP98791.1"/>
    <property type="molecule type" value="Genomic_DNA"/>
</dbReference>
<evidence type="ECO:0007829" key="16">
    <source>
        <dbReference type="PDB" id="5O47"/>
    </source>
</evidence>
<evidence type="ECO:0000256" key="4">
    <source>
        <dbReference type="RuleBase" id="RU362110"/>
    </source>
</evidence>
<evidence type="ECO:0007829" key="18">
    <source>
        <dbReference type="PDB" id="6FJG"/>
    </source>
</evidence>
<dbReference type="PDB" id="5O47">
    <property type="method" value="X-ray"/>
    <property type="resolution" value="1.91 A"/>
    <property type="chains" value="A/B=1-665"/>
</dbReference>
<evidence type="ECO:0007829" key="13">
    <source>
        <dbReference type="PDB" id="5FMB"/>
    </source>
</evidence>
<dbReference type="PDB" id="5ANN">
    <property type="method" value="X-ray"/>
    <property type="resolution" value="2.14 A"/>
    <property type="chains" value="A/B=1-665"/>
</dbReference>
<dbReference type="GO" id="GO:0005987">
    <property type="term" value="P:sucrose catabolic process"/>
    <property type="evidence" value="ECO:0007669"/>
    <property type="project" value="TreeGrafter"/>
</dbReference>
<dbReference type="PDBsum" id="5FK7"/>
<dbReference type="PDB" id="6S2G">
    <property type="method" value="X-ray"/>
    <property type="resolution" value="2.03 A"/>
    <property type="chains" value="A/B=1-665"/>
</dbReference>
<feature type="glycosylation site" description="N-linked (GlcNAc...) asparagine" evidence="9 10">
    <location>
        <position position="644"/>
    </location>
</feature>
<evidence type="ECO:0007829" key="15">
    <source>
        <dbReference type="PDB" id="5NSL"/>
    </source>
</evidence>
<evidence type="ECO:0007829" key="10">
    <source>
        <dbReference type="PDB" id="5FIX"/>
    </source>
</evidence>
<dbReference type="PDB" id="6S2H">
    <property type="method" value="X-ray"/>
    <property type="resolution" value="1.80 A"/>
    <property type="chains" value="A/B=1-664"/>
</dbReference>
<dbReference type="PANTHER" id="PTHR42800:SF3">
    <property type="entry name" value="GLYCOSYL HYDROLASE FAMILY 32 N-TERMINAL DOMAIN-CONTAINING PROTEIN"/>
    <property type="match status" value="1"/>
</dbReference>
<dbReference type="PDBsum" id="5ANN"/>
<feature type="glycosylation site" description="N-linked (GlcNAc...) asparagine" evidence="9 10">
    <location>
        <position position="483"/>
    </location>
</feature>
<feature type="glycosylation site" description="N-linked (GlcNAc...) asparagine" evidence="10 12">
    <location>
        <position position="236"/>
    </location>
</feature>
<accession>J7HDY4</accession>
<feature type="glycosylation site" description="N-linked (GlcNAc...) asparagine" evidence="9 10">
    <location>
        <position position="125"/>
    </location>
</feature>
<dbReference type="PDB" id="5NSL">
    <property type="method" value="X-ray"/>
    <property type="resolution" value="1.70 A"/>
    <property type="chains" value="A/B=1-665"/>
</dbReference>
<feature type="binding site" evidence="13 14">
    <location>
        <position position="303"/>
    </location>
    <ligand>
        <name>beta-D-fructose</name>
        <dbReference type="ChEBI" id="CHEBI:28645"/>
    </ligand>
</feature>
<dbReference type="InterPro" id="IPR001362">
    <property type="entry name" value="Glyco_hydro_32"/>
</dbReference>
<evidence type="ECO:0000256" key="3">
    <source>
        <dbReference type="ARBA" id="ARBA00023295"/>
    </source>
</evidence>
<dbReference type="PDBsum" id="6FJG"/>
<dbReference type="Pfam" id="PF08244">
    <property type="entry name" value="Glyco_hydro_32C"/>
    <property type="match status" value="1"/>
</dbReference>
<feature type="glycosylation site" description="N-linked (GlcNAc...) asparagine" evidence="9 10">
    <location>
        <position position="539"/>
    </location>
</feature>
<dbReference type="PDB" id="5FIX">
    <property type="method" value="X-ray"/>
    <property type="resolution" value="2.01 A"/>
    <property type="chains" value="A/B=1-665"/>
</dbReference>
<reference evidence="8" key="1">
    <citation type="submission" date="2012-06" db="EMBL/GenBank/DDBJ databases">
        <title>Genetic control of sucrose utilization in Xanthophyllomyces dendrorhous.</title>
        <authorList>
            <person name="Marcoleta A."/>
            <person name="Niklitschek M."/>
            <person name="Alcaino J."/>
            <person name="Baeza M."/>
            <person name="Fernandez-Lobato M."/>
            <person name="Cifuentes V."/>
        </authorList>
    </citation>
    <scope>NUCLEOTIDE SEQUENCE</scope>
    <source>
        <strain evidence="8">ATCC 24230</strain>
    </source>
</reference>
<evidence type="ECO:0007829" key="17">
    <source>
        <dbReference type="PDB" id="6FJE"/>
    </source>
</evidence>
<dbReference type="PDB" id="5FK8">
    <property type="method" value="X-ray"/>
    <property type="resolution" value="1.88 A"/>
    <property type="chains" value="A/B=3-665"/>
</dbReference>
<dbReference type="PDB" id="5FMD">
    <property type="method" value="X-ray"/>
    <property type="resolution" value="1.78 A"/>
    <property type="chains" value="A/B=1-665"/>
</dbReference>
<dbReference type="SUPFAM" id="SSF49899">
    <property type="entry name" value="Concanavalin A-like lectins/glucanases"/>
    <property type="match status" value="1"/>
</dbReference>
<gene>
    <name evidence="8" type="primary">INV</name>
</gene>
<feature type="glycosylation site" description="N-linked (GlcNAc...) asparagine" evidence="10 11">
    <location>
        <position position="215"/>
    </location>
</feature>
<feature type="glycosylation site" description="N-linked (GlcNAc...) asparagine" evidence="9 10">
    <location>
        <position position="471"/>
    </location>
</feature>
<dbReference type="InterPro" id="IPR013148">
    <property type="entry name" value="Glyco_hydro_32_N"/>
</dbReference>
<dbReference type="PDB" id="6FJE">
    <property type="method" value="X-ray"/>
    <property type="resolution" value="1.85 A"/>
    <property type="chains" value="A/B=1-665"/>
</dbReference>
<dbReference type="PDBsum" id="6S3Z"/>
<dbReference type="PDBsum" id="5FK8"/>
<organism evidence="8">
    <name type="scientific">Phaffia rhodozyma</name>
    <name type="common">Yeast</name>
    <name type="synonym">Xanthophyllomyces dendrorhous</name>
    <dbReference type="NCBI Taxonomy" id="264483"/>
    <lineage>
        <taxon>Eukaryota</taxon>
        <taxon>Fungi</taxon>
        <taxon>Dikarya</taxon>
        <taxon>Basidiomycota</taxon>
        <taxon>Agaricomycotina</taxon>
        <taxon>Tremellomycetes</taxon>
        <taxon>Cystofilobasidiales</taxon>
        <taxon>Mrakiaceae</taxon>
        <taxon>Phaffia</taxon>
    </lineage>
</organism>
<feature type="binding site" evidence="13 14">
    <location>
        <position position="220"/>
    </location>
    <ligand>
        <name>beta-D-fructose</name>
        <dbReference type="ChEBI" id="CHEBI:28645"/>
    </ligand>
</feature>
<evidence type="ECO:0007829" key="14">
    <source>
        <dbReference type="PDB" id="5FMC"/>
    </source>
</evidence>
<dbReference type="PDBsum" id="5FMC"/>
<dbReference type="PDBsum" id="6S2H"/>
<dbReference type="PDBsum" id="5NSL"/>
<dbReference type="PDB" id="5FK7">
    <property type="method" value="X-ray"/>
    <property type="resolution" value="2.05 A"/>
    <property type="chains" value="A/B=3-665"/>
</dbReference>
<dbReference type="Gene3D" id="2.60.120.560">
    <property type="entry name" value="Exo-inulinase, domain 1"/>
    <property type="match status" value="1"/>
</dbReference>
<feature type="glycosylation site" description="N-linked (GlcNAc...) asparagine" evidence="9 10">
    <location>
        <position position="357"/>
    </location>
</feature>
<evidence type="ECO:0000259" key="6">
    <source>
        <dbReference type="Pfam" id="PF00251"/>
    </source>
</evidence>
<sequence>MIAPLLKTLPFLAAAYAAELDLPNFSALNRRQDNSTSSSAGCSLDQTVAPGNLTLCGNATLFTTFRPKARFIAPEGWMNDPMGLYQRADGSIHAGYQSHPKHIQWGNISQGAAYSSDFTSWTDFNGSEGYKTIWPSQIYDIRGVFDGSIIKEGIDGYPTILYTSTSFGPLGATLNEAEGTETQSLAYTTDDGASWIKLGYGAGQNPVIYEWPETNLTGFRDPYVFQSPRLEALLANTTSITNATGDHFATISGGVHGDGARLFLYRQHTTGEFIKWTYLGPLVTTGYKESYGEWSGNYGINFETAGVTRLNPAGAAWDNGSDTTAVDFVTFGTEQGRADHQNHWPLWAAVDYEVRDNGSIEAVIAYSGVQDWGRSYAYASFPVEGYRQVSVGWIYEDDDNVILAKQFGYQGAFTLFRDLFVKVVENVSPSTPGLFEQASWSTKNSTDGMSVTVTTLGQRVVPETLAAYKGNSTVSTLAPVMLNESAAAYTPFSSQPTDRFYALTGSFEFGLNTTAKAGFRVLASEEEYTDIWFDPASENLTVVRTASSLIKSFGNDTELAKVKLYEIVGAESKTLNLTVFVDGSVIEIYANDEVALSTRAYPWLANSTGAGLLADGTTAGDVVGVSGLELWDGLVDAWPARPANTSQGLVWDGPTAAMYGLFSGR</sequence>
<dbReference type="Gene3D" id="2.115.10.20">
    <property type="entry name" value="Glycosyl hydrolase domain, family 43"/>
    <property type="match status" value="1"/>
</dbReference>
<dbReference type="PDB" id="6FJG">
    <property type="method" value="X-ray"/>
    <property type="resolution" value="1.73 A"/>
    <property type="chains" value="A/B=1-665"/>
</dbReference>
<dbReference type="EMBL" id="JX235362">
    <property type="protein sequence ID" value="AFP98792.1"/>
    <property type="molecule type" value="mRNA"/>
</dbReference>
<dbReference type="PDBsum" id="5FMB"/>
<feature type="binding site" evidence="13 14">
    <location>
        <position position="105"/>
    </location>
    <ligand>
        <name>beta-D-fructose</name>
        <dbReference type="ChEBI" id="CHEBI:28645"/>
    </ligand>
</feature>
<feature type="disulfide bond" evidence="9 10">
    <location>
        <begin position="42"/>
        <end position="56"/>
    </location>
</feature>
<dbReference type="PANTHER" id="PTHR42800">
    <property type="entry name" value="EXOINULINASE INUD (AFU_ORTHOLOGUE AFUA_5G00480)"/>
    <property type="match status" value="1"/>
</dbReference>
<dbReference type="Pfam" id="PF00251">
    <property type="entry name" value="Glyco_hydro_32N"/>
    <property type="match status" value="1"/>
</dbReference>
<dbReference type="PDB" id="6S3Z">
    <property type="method" value="X-ray"/>
    <property type="resolution" value="1.85 A"/>
    <property type="chains" value="A/B=1-665"/>
</dbReference>
<dbReference type="PDBsum" id="6FJE"/>
<evidence type="ECO:0007829" key="19">
    <source>
        <dbReference type="PDB" id="6S2G"/>
    </source>
</evidence>
<feature type="glycosylation site" description="N-linked (GlcNAc...) asparagine" evidence="9 10">
    <location>
        <position position="444"/>
    </location>
</feature>
<evidence type="ECO:0000256" key="5">
    <source>
        <dbReference type="SAM" id="SignalP"/>
    </source>
</evidence>
<feature type="glycosylation site" description="N-linked (GlcNAc...) asparagine" evidence="9 10">
    <location>
        <position position="319"/>
    </location>
</feature>
<evidence type="ECO:0007829" key="11">
    <source>
        <dbReference type="PDB" id="5FK7"/>
    </source>
</evidence>
<evidence type="ECO:0000313" key="8">
    <source>
        <dbReference type="EMBL" id="AFP98792.1"/>
    </source>
</evidence>
<dbReference type="PDBsum" id="6S2G"/>
<keyword evidence="2 4" id="KW-0378">Hydrolase</keyword>
<dbReference type="GO" id="GO:0005737">
    <property type="term" value="C:cytoplasm"/>
    <property type="evidence" value="ECO:0007669"/>
    <property type="project" value="TreeGrafter"/>
</dbReference>
<feature type="glycosylation site" description="N-linked (GlcNAc...) asparagine" evidence="9 10">
    <location>
        <position position="242"/>
    </location>
</feature>
<dbReference type="PDBsum" id="5O47"/>
<feature type="domain" description="Glycosyl hydrolase family 32 N-terminal" evidence="6">
    <location>
        <begin position="73"/>
        <end position="422"/>
    </location>
</feature>
<dbReference type="InterPro" id="IPR013189">
    <property type="entry name" value="Glyco_hydro_32_C"/>
</dbReference>
<feature type="domain" description="Glycosyl hydrolase family 32 C-terminal" evidence="7">
    <location>
        <begin position="494"/>
        <end position="631"/>
    </location>
</feature>
<dbReference type="PDBsum" id="6S82"/>
<dbReference type="PDBsum" id="5FKB"/>
<reference evidence="9 10" key="2">
    <citation type="journal article" date="2016" name="J. Biol. Chem.">
        <title>Structural Analysis of beta-Fructofuranosidase from Xanthophyllomyces dendrorhous Reveals Unique Features and the Crucial Role of N-Glycosylation in Oligomerization and Activity.</title>
        <authorList>
            <person name="Ramirez-Escudero M."/>
            <person name="Gimeno-Perez M."/>
            <person name="Gonzalez B."/>
            <person name="Linde D."/>
            <person name="Merdzo Z."/>
            <person name="Fernandez-Lobato M."/>
            <person name="Sanz-Aparicio J."/>
        </authorList>
    </citation>
    <scope>X-RAY CRYSTALLOGRAPHY (1.78 ANGSTROMS) IN COMPLEX WITH BETA-D-FRUCTOSE</scope>
    <scope>GLYCOSYLATION AT ASN-52; ASN-125; ASN-215; ASN-236; ASN-242; ASN-319; ASN-357; ASN-444; ASN-471; ASN-483; ASN-512; ASN-539; ASN-555; ASN-606 AND ASN-644</scope>
    <scope>DISULFIDE BONDS</scope>
</reference>
<keyword evidence="9 10" id="KW-0002">3D-structure</keyword>
<dbReference type="SMR" id="J7HDY4"/>
<dbReference type="InterPro" id="IPR013320">
    <property type="entry name" value="ConA-like_dom_sf"/>
</dbReference>
<dbReference type="PDB" id="5FMC">
    <property type="method" value="X-ray"/>
    <property type="resolution" value="1.84 A"/>
    <property type="chains" value="A/B=3-665"/>
</dbReference>
<feature type="glycosylation site" description="N-linked (GlcNAc...) asparagine" evidence="9 10">
    <location>
        <position position="555"/>
    </location>
</feature>
<dbReference type="AlphaFoldDB" id="J7HDY4"/>
<dbReference type="GO" id="GO:0004575">
    <property type="term" value="F:sucrose alpha-glucosidase activity"/>
    <property type="evidence" value="ECO:0007669"/>
    <property type="project" value="TreeGrafter"/>
</dbReference>
<dbReference type="SMART" id="SM00640">
    <property type="entry name" value="Glyco_32"/>
    <property type="match status" value="1"/>
</dbReference>
<feature type="signal peptide" evidence="5">
    <location>
        <begin position="1"/>
        <end position="17"/>
    </location>
</feature>
<reference evidence="17 18" key="4">
    <citation type="journal article" date="2019" name="Sci. Rep.">
        <title>Deciphering the molecular specificity of phenolic compounds as inhibitors or glycosyl acceptors of beta-fructofuranosidase from Xanthophyllomyces dendrorhous.</title>
        <authorList>
            <person name="Ramirez-Escudero M."/>
            <person name="Miguez N."/>
            <person name="Gimeno-Perez M."/>
            <person name="Ballesteros A.O."/>
            <person name="Fernandez-Lobato M."/>
            <person name="Plou F.J."/>
            <person name="Sanz-Aparicio J."/>
        </authorList>
    </citation>
    <scope>X-RAY CRYSTALLOGRAPHY (1.73 ANGSTROMS) IN COMPLEX WITH BETA-D-FRUCTOSE</scope>
    <scope>GLYCOSYLATION AT ASN-52; ASN-125; ASN-215; ASN-236; ASN-242; ASN-319; ASN-357; ASN-444; ASN-471; ASN-483; ASN-512; ASN-539; ASN-555; ASN-576; ASN-606 AND ASN-644</scope>
    <scope>DISULFIDE BONDS</scope>
</reference>
<keyword evidence="5" id="KW-0732">Signal</keyword>
<dbReference type="PDB" id="5FKC">
    <property type="method" value="X-ray"/>
    <property type="resolution" value="1.82 A"/>
    <property type="chains" value="A/B=3-665"/>
</dbReference>
<feature type="binding site" evidence="13 14">
    <location>
        <position position="79"/>
    </location>
    <ligand>
        <name>beta-D-fructose</name>
        <dbReference type="ChEBI" id="CHEBI:28645"/>
    </ligand>
</feature>